<dbReference type="GO" id="GO:0003690">
    <property type="term" value="F:double-stranded DNA binding"/>
    <property type="evidence" value="ECO:0007669"/>
    <property type="project" value="UniProtKB-UniRule"/>
</dbReference>
<keyword evidence="4 10" id="KW-0378">Hydrolase</keyword>
<dbReference type="Pfam" id="PF21445">
    <property type="entry name" value="ADDB_N"/>
    <property type="match status" value="1"/>
</dbReference>
<comment type="cofactor">
    <cofactor evidence="10">
        <name>Mg(2+)</name>
        <dbReference type="ChEBI" id="CHEBI:18420"/>
    </cofactor>
</comment>
<evidence type="ECO:0000256" key="6">
    <source>
        <dbReference type="ARBA" id="ARBA00022839"/>
    </source>
</evidence>
<dbReference type="EC" id="3.1.-.-" evidence="10"/>
<dbReference type="AlphaFoldDB" id="A0A1S6QI17"/>
<dbReference type="Gene3D" id="3.40.50.300">
    <property type="entry name" value="P-loop containing nucleotide triphosphate hydrolases"/>
    <property type="match status" value="4"/>
</dbReference>
<evidence type="ECO:0000313" key="14">
    <source>
        <dbReference type="Proteomes" id="UP000030361"/>
    </source>
</evidence>
<evidence type="ECO:0000256" key="9">
    <source>
        <dbReference type="ARBA" id="ARBA00023204"/>
    </source>
</evidence>
<keyword evidence="6 10" id="KW-0269">Exonuclease</keyword>
<comment type="subunit">
    <text evidence="10">Heterodimer of AddA and RexB.</text>
</comment>
<feature type="domain" description="PD-(D/E)XK endonuclease-like" evidence="11">
    <location>
        <begin position="802"/>
        <end position="1043"/>
    </location>
</feature>
<dbReference type="eggNOG" id="COG3857">
    <property type="taxonomic scope" value="Bacteria"/>
</dbReference>
<proteinExistence type="inferred from homology"/>
<dbReference type="KEGG" id="lcu:PL11_004580"/>
<dbReference type="InterPro" id="IPR049035">
    <property type="entry name" value="ADDB_N"/>
</dbReference>
<organism evidence="13 14">
    <name type="scientific">Lentilactobacillus curieae</name>
    <dbReference type="NCBI Taxonomy" id="1138822"/>
    <lineage>
        <taxon>Bacteria</taxon>
        <taxon>Bacillati</taxon>
        <taxon>Bacillota</taxon>
        <taxon>Bacilli</taxon>
        <taxon>Lactobacillales</taxon>
        <taxon>Lactobacillaceae</taxon>
        <taxon>Lentilactobacillus</taxon>
    </lineage>
</organism>
<dbReference type="EMBL" id="CP018906">
    <property type="protein sequence ID" value="AQW21252.1"/>
    <property type="molecule type" value="Genomic_DNA"/>
</dbReference>
<dbReference type="PANTHER" id="PTHR30591:SF1">
    <property type="entry name" value="RECBCD ENZYME SUBUNIT RECC"/>
    <property type="match status" value="1"/>
</dbReference>
<dbReference type="HAMAP" id="MF_01453">
    <property type="entry name" value="AddB_type2"/>
    <property type="match status" value="1"/>
</dbReference>
<evidence type="ECO:0000256" key="7">
    <source>
        <dbReference type="ARBA" id="ARBA00022840"/>
    </source>
</evidence>
<evidence type="ECO:0000256" key="10">
    <source>
        <dbReference type="HAMAP-Rule" id="MF_01453"/>
    </source>
</evidence>
<evidence type="ECO:0000256" key="5">
    <source>
        <dbReference type="ARBA" id="ARBA00022806"/>
    </source>
</evidence>
<dbReference type="SUPFAM" id="SSF52540">
    <property type="entry name" value="P-loop containing nucleoside triphosphate hydrolases"/>
    <property type="match status" value="1"/>
</dbReference>
<dbReference type="Gene3D" id="3.90.320.10">
    <property type="match status" value="1"/>
</dbReference>
<keyword evidence="3 10" id="KW-0227">DNA damage</keyword>
<comment type="similarity">
    <text evidence="10">Belongs to the helicase family. AddB/RexB type 2 subfamily.</text>
</comment>
<dbReference type="InterPro" id="IPR014141">
    <property type="entry name" value="DNA_helicase_suRexB"/>
</dbReference>
<evidence type="ECO:0000256" key="3">
    <source>
        <dbReference type="ARBA" id="ARBA00022763"/>
    </source>
</evidence>
<gene>
    <name evidence="10" type="primary">rexB</name>
    <name evidence="13" type="ORF">PL11_004580</name>
</gene>
<keyword evidence="14" id="KW-1185">Reference proteome</keyword>
<dbReference type="Pfam" id="PF12705">
    <property type="entry name" value="PDDEXK_1"/>
    <property type="match status" value="1"/>
</dbReference>
<evidence type="ECO:0000256" key="2">
    <source>
        <dbReference type="ARBA" id="ARBA00022741"/>
    </source>
</evidence>
<evidence type="ECO:0000259" key="12">
    <source>
        <dbReference type="Pfam" id="PF21445"/>
    </source>
</evidence>
<dbReference type="GO" id="GO:0008409">
    <property type="term" value="F:5'-3' exonuclease activity"/>
    <property type="evidence" value="ECO:0007669"/>
    <property type="project" value="UniProtKB-UniRule"/>
</dbReference>
<dbReference type="RefSeq" id="WP_035166668.1">
    <property type="nucleotide sequence ID" value="NZ_CP018906.1"/>
</dbReference>
<dbReference type="GO" id="GO:0004386">
    <property type="term" value="F:helicase activity"/>
    <property type="evidence" value="ECO:0007669"/>
    <property type="project" value="UniProtKB-KW"/>
</dbReference>
<evidence type="ECO:0000259" key="11">
    <source>
        <dbReference type="Pfam" id="PF12705"/>
    </source>
</evidence>
<dbReference type="GO" id="GO:0005524">
    <property type="term" value="F:ATP binding"/>
    <property type="evidence" value="ECO:0007669"/>
    <property type="project" value="UniProtKB-UniRule"/>
</dbReference>
<keyword evidence="7 10" id="KW-0067">ATP-binding</keyword>
<sequence length="1181" mass="135677">MSLQFLLSTASQDSVREVVNIIKTEQSSHPDDQFFYLVPNHIKFESEVRVIEGLSENVKIAAESNVQVLSFSRLAWFFMRNTPEYQKQRISPAGINMLLYQIITDNEDKLVLFNQEVHQPGFLDQLAHQITEFQSGNVMPEDLFRIYENDSASLPNDLQDKIQDFSIIYTQFQKVINENYFDSHNGLNLLSEYLDTQDISHFHFYINGFSRFTAQELKLVETLITKGGSTLVSLNLDKPYPVDKPNPMEFFNVPGRVFNQLYKFASEHQVPYLPVIKASASRINSDLQKLERYWIESSSLRPISDDQLTDKDSIQIVHAGNRYSELDQVANRIRKMVASGQYRYSDFLVVTRNLSNYHNILQPIFDGAEIPYFEDIQRAMSDHPLVELLASLFDIYQPGRKRNYRYDDVMRLLKSELVLPQIDGQPMDIDDYRDAVSLTENLVLKNGYEDYRWLQPEDWQYKWIADEDVHQVLSDKDQEIARKINVIRHLIKDTLPPFFDRLYRAKTNQEAATILFNFLSRCGAISELQHWRDQALNDGDVSRSDQIDQVYRTFCSLLDECVSILGDSEFVPDEFWNLMYSGFSGSEYSMVPSTLDQVVVSESGMVQSANRKVTFIMGATDDNMPAVSTNANLFGDDDVSHLQAVLPDDKFVSDSAELQMAFEPFLNYLAYMTPSEKLIFTYANDQTDDTNIKISPYVSRIAAHFEIKEQVVKAIPDVNAPADTYIGTKKSTLHHLVQVSQSAAQTGSDLSAEWQQILRILKMDPQMTFLVGRMLASLNYKNTVTPLQPEIVTGLYGDSLNISISQLESFYKNPYEYFLQYGLKLKERDEFDLSPASTGQFYHEALDEIMKLVNQQKIDLETLDDQAISELVNEVTAKIVEDPNNFAYVVLQSSNRMKYITSQLQKTIKQMIQVTRDQQKRTPMRPRRTELTFGQPGQGNLAGLHYDLSDGKDILVRGRIDRIDSMEIKGKQYFSVIDYKSSDRKFEIPKAYVGVSMQLLTYLDVVRQNLGALSNDELNELAGALYLHIKNSKFKQSDLQKVNGDFEKQLLKDHSFKGILVEDIDLLNEIDRTFSKGEKSSLFLPVKFRTDGTPSKLDSLIEPKLLDRFLNQNENLIREAGSRILTGDVSMNPVKMTGMTAMQFTPYKSIMNFDPLLPENNYRNVTIDKNEVLKRLKEDND</sequence>
<evidence type="ECO:0000256" key="1">
    <source>
        <dbReference type="ARBA" id="ARBA00022722"/>
    </source>
</evidence>
<comment type="function">
    <text evidence="10">The heterodimer acts as both an ATP-dependent DNA helicase and an ATP-dependent, dual-direction single-stranded exonuclease. Recognizes the chi site generating a DNA molecule suitable for the initiation of homologous recombination. This subunit has 5' -&gt; 3' nuclease activity but not helicase activity.</text>
</comment>
<dbReference type="OrthoDB" id="9758506at2"/>
<comment type="caution">
    <text evidence="10">Lacks conserved residue(s) required for the propagation of feature annotation.</text>
</comment>
<dbReference type="InterPro" id="IPR027417">
    <property type="entry name" value="P-loop_NTPase"/>
</dbReference>
<comment type="miscellaneous">
    <text evidence="10">Despite having helicase-like domains, this subunit does not have helicase activity.</text>
</comment>
<dbReference type="GO" id="GO:0000724">
    <property type="term" value="P:double-strand break repair via homologous recombination"/>
    <property type="evidence" value="ECO:0007669"/>
    <property type="project" value="UniProtKB-UniRule"/>
</dbReference>
<keyword evidence="9 10" id="KW-0234">DNA repair</keyword>
<feature type="domain" description="ATP-dependent helicase/deoxyribonuclease subunit B N-terminal" evidence="12">
    <location>
        <begin position="6"/>
        <end position="291"/>
    </location>
</feature>
<dbReference type="InterPro" id="IPR011604">
    <property type="entry name" value="PDDEXK-like_dom_sf"/>
</dbReference>
<keyword evidence="1 10" id="KW-0540">Nuclease</keyword>
<keyword evidence="8 10" id="KW-0238">DNA-binding</keyword>
<dbReference type="PANTHER" id="PTHR30591">
    <property type="entry name" value="RECBCD ENZYME SUBUNIT RECC"/>
    <property type="match status" value="1"/>
</dbReference>
<dbReference type="InterPro" id="IPR038726">
    <property type="entry name" value="PDDEXK_AddAB-type"/>
</dbReference>
<evidence type="ECO:0000313" key="13">
    <source>
        <dbReference type="EMBL" id="AQW21252.1"/>
    </source>
</evidence>
<protein>
    <recommendedName>
        <fullName evidence="10">ATP-dependent helicase/deoxyribonuclease subunit B</fullName>
        <ecNumber evidence="10">3.1.-.-</ecNumber>
    </recommendedName>
    <alternativeName>
        <fullName evidence="10">ATP-dependent helicase/nuclease subunit RexB</fullName>
    </alternativeName>
</protein>
<dbReference type="Proteomes" id="UP000030361">
    <property type="component" value="Chromosome"/>
</dbReference>
<name>A0A1S6QI17_9LACO</name>
<keyword evidence="2 10" id="KW-0547">Nucleotide-binding</keyword>
<accession>A0A1S6QI17</accession>
<evidence type="ECO:0000256" key="4">
    <source>
        <dbReference type="ARBA" id="ARBA00022801"/>
    </source>
</evidence>
<evidence type="ECO:0000256" key="8">
    <source>
        <dbReference type="ARBA" id="ARBA00023125"/>
    </source>
</evidence>
<dbReference type="GO" id="GO:0016817">
    <property type="term" value="F:hydrolase activity, acting on acid anhydrides"/>
    <property type="evidence" value="ECO:0007669"/>
    <property type="project" value="InterPro"/>
</dbReference>
<keyword evidence="5 10" id="KW-0347">Helicase</keyword>
<reference evidence="13 14" key="1">
    <citation type="journal article" date="2015" name="Genome Announc.">
        <title>Genome Sequence of Lactobacillus curieae CCTCC M 2011381T, a Novel Producer of Gamma-aminobutyric Acid.</title>
        <authorList>
            <person name="Wang Y."/>
            <person name="Wang Y."/>
            <person name="Lang C."/>
            <person name="Wei D."/>
            <person name="Xu P."/>
            <person name="Xie J."/>
        </authorList>
    </citation>
    <scope>NUCLEOTIDE SEQUENCE [LARGE SCALE GENOMIC DNA]</scope>
    <source>
        <strain evidence="13 14">CCTCC M 2011381</strain>
    </source>
</reference>